<feature type="non-terminal residue" evidence="2">
    <location>
        <position position="1"/>
    </location>
</feature>
<dbReference type="InterPro" id="IPR001296">
    <property type="entry name" value="Glyco_trans_1"/>
</dbReference>
<protein>
    <recommendedName>
        <fullName evidence="1">Glycosyl transferase family 1 domain-containing protein</fullName>
    </recommendedName>
</protein>
<dbReference type="Pfam" id="PF00534">
    <property type="entry name" value="Glycos_transf_1"/>
    <property type="match status" value="1"/>
</dbReference>
<dbReference type="EMBL" id="BARW01027571">
    <property type="protein sequence ID" value="GAJ16111.1"/>
    <property type="molecule type" value="Genomic_DNA"/>
</dbReference>
<proteinExistence type="predicted"/>
<dbReference type="SUPFAM" id="SSF53756">
    <property type="entry name" value="UDP-Glycosyltransferase/glycogen phosphorylase"/>
    <property type="match status" value="1"/>
</dbReference>
<evidence type="ECO:0000313" key="2">
    <source>
        <dbReference type="EMBL" id="GAJ16111.1"/>
    </source>
</evidence>
<reference evidence="2" key="1">
    <citation type="journal article" date="2014" name="Front. Microbiol.">
        <title>High frequency of phylogenetically diverse reductive dehalogenase-homologous genes in deep subseafloor sedimentary metagenomes.</title>
        <authorList>
            <person name="Kawai M."/>
            <person name="Futagami T."/>
            <person name="Toyoda A."/>
            <person name="Takaki Y."/>
            <person name="Nishi S."/>
            <person name="Hori S."/>
            <person name="Arai W."/>
            <person name="Tsubouchi T."/>
            <person name="Morono Y."/>
            <person name="Uchiyama I."/>
            <person name="Ito T."/>
            <person name="Fujiyama A."/>
            <person name="Inagaki F."/>
            <person name="Takami H."/>
        </authorList>
    </citation>
    <scope>NUCLEOTIDE SEQUENCE</scope>
    <source>
        <strain evidence="2">Expedition CK06-06</strain>
    </source>
</reference>
<evidence type="ECO:0000259" key="1">
    <source>
        <dbReference type="Pfam" id="PF00534"/>
    </source>
</evidence>
<dbReference type="GO" id="GO:0016757">
    <property type="term" value="F:glycosyltransferase activity"/>
    <property type="evidence" value="ECO:0007669"/>
    <property type="project" value="InterPro"/>
</dbReference>
<accession>X1VKJ1</accession>
<dbReference type="PANTHER" id="PTHR12526">
    <property type="entry name" value="GLYCOSYLTRANSFERASE"/>
    <property type="match status" value="1"/>
</dbReference>
<name>X1VKJ1_9ZZZZ</name>
<sequence>SAGMREIINSDKKVIYCSEVGNSKYDLYKKAKALLFPIQWEEPFGLVMIEALATGTPVLAYNFGSVPEIIEEGRSGFIFDNDVIALANGIKLANIIDPSNCRKRAMDFSMEIMAKNYADFFEEIIEYLFNPF</sequence>
<dbReference type="Gene3D" id="3.40.50.2000">
    <property type="entry name" value="Glycogen Phosphorylase B"/>
    <property type="match status" value="1"/>
</dbReference>
<dbReference type="PANTHER" id="PTHR12526:SF595">
    <property type="entry name" value="BLL5217 PROTEIN"/>
    <property type="match status" value="1"/>
</dbReference>
<gene>
    <name evidence="2" type="ORF">S12H4_44705</name>
</gene>
<feature type="domain" description="Glycosyl transferase family 1" evidence="1">
    <location>
        <begin position="13"/>
        <end position="92"/>
    </location>
</feature>
<organism evidence="2">
    <name type="scientific">marine sediment metagenome</name>
    <dbReference type="NCBI Taxonomy" id="412755"/>
    <lineage>
        <taxon>unclassified sequences</taxon>
        <taxon>metagenomes</taxon>
        <taxon>ecological metagenomes</taxon>
    </lineage>
</organism>
<comment type="caution">
    <text evidence="2">The sequence shown here is derived from an EMBL/GenBank/DDBJ whole genome shotgun (WGS) entry which is preliminary data.</text>
</comment>
<dbReference type="AlphaFoldDB" id="X1VKJ1"/>